<feature type="coiled-coil region" evidence="7">
    <location>
        <begin position="497"/>
        <end position="534"/>
    </location>
</feature>
<proteinExistence type="inferred from homology"/>
<dbReference type="Gene3D" id="1.25.10.10">
    <property type="entry name" value="Leucine-rich Repeat Variant"/>
    <property type="match status" value="1"/>
</dbReference>
<dbReference type="InterPro" id="IPR011989">
    <property type="entry name" value="ARM-like"/>
</dbReference>
<evidence type="ECO:0000256" key="3">
    <source>
        <dbReference type="ARBA" id="ARBA00022448"/>
    </source>
</evidence>
<dbReference type="PANTHER" id="PTHR22781:SF12">
    <property type="entry name" value="AP-3 COMPLEX SUBUNIT DELTA-1"/>
    <property type="match status" value="1"/>
</dbReference>
<feature type="compositionally biased region" description="Gly residues" evidence="8">
    <location>
        <begin position="241"/>
        <end position="251"/>
    </location>
</feature>
<dbReference type="GO" id="GO:0006623">
    <property type="term" value="P:protein targeting to vacuole"/>
    <property type="evidence" value="ECO:0007669"/>
    <property type="project" value="TreeGrafter"/>
</dbReference>
<feature type="compositionally biased region" description="Polar residues" evidence="8">
    <location>
        <begin position="338"/>
        <end position="347"/>
    </location>
</feature>
<feature type="region of interest" description="Disordered" evidence="8">
    <location>
        <begin position="283"/>
        <end position="309"/>
    </location>
</feature>
<protein>
    <submittedName>
        <fullName evidence="9">Uncharacterized protein</fullName>
    </submittedName>
</protein>
<feature type="compositionally biased region" description="Low complexity" evidence="8">
    <location>
        <begin position="550"/>
        <end position="560"/>
    </location>
</feature>
<dbReference type="Proteomes" id="UP000045706">
    <property type="component" value="Unassembled WGS sequence"/>
</dbReference>
<comment type="similarity">
    <text evidence="2">Belongs to the adaptor complexes large subunit family.</text>
</comment>
<accession>A0A0G4NIL8</accession>
<dbReference type="GO" id="GO:0006896">
    <property type="term" value="P:Golgi to vacuole transport"/>
    <property type="evidence" value="ECO:0007669"/>
    <property type="project" value="TreeGrafter"/>
</dbReference>
<keyword evidence="7" id="KW-0175">Coiled coil</keyword>
<feature type="compositionally biased region" description="Low complexity" evidence="8">
    <location>
        <begin position="427"/>
        <end position="436"/>
    </location>
</feature>
<dbReference type="InterPro" id="IPR017105">
    <property type="entry name" value="AP3_complex_dsu"/>
</dbReference>
<organism evidence="9 10">
    <name type="scientific">Verticillium longisporum</name>
    <name type="common">Verticillium dahliae var. longisporum</name>
    <dbReference type="NCBI Taxonomy" id="100787"/>
    <lineage>
        <taxon>Eukaryota</taxon>
        <taxon>Fungi</taxon>
        <taxon>Dikarya</taxon>
        <taxon>Ascomycota</taxon>
        <taxon>Pezizomycotina</taxon>
        <taxon>Sordariomycetes</taxon>
        <taxon>Hypocreomycetidae</taxon>
        <taxon>Glomerellales</taxon>
        <taxon>Plectosphaerellaceae</taxon>
        <taxon>Verticillium</taxon>
    </lineage>
</organism>
<dbReference type="GO" id="GO:0030123">
    <property type="term" value="C:AP-3 adaptor complex"/>
    <property type="evidence" value="ECO:0007669"/>
    <property type="project" value="InterPro"/>
</dbReference>
<keyword evidence="6" id="KW-0472">Membrane</keyword>
<feature type="compositionally biased region" description="Low complexity" evidence="8">
    <location>
        <begin position="323"/>
        <end position="332"/>
    </location>
</feature>
<feature type="region of interest" description="Disordered" evidence="8">
    <location>
        <begin position="368"/>
        <end position="413"/>
    </location>
</feature>
<feature type="region of interest" description="Disordered" evidence="8">
    <location>
        <begin position="227"/>
        <end position="270"/>
    </location>
</feature>
<evidence type="ECO:0000256" key="1">
    <source>
        <dbReference type="ARBA" id="ARBA00004308"/>
    </source>
</evidence>
<evidence type="ECO:0000256" key="7">
    <source>
        <dbReference type="SAM" id="Coils"/>
    </source>
</evidence>
<sequence length="620" mass="66696">MLSSTDDSLTTLLQTIPRTNIPEILITCLQAVAKVFAFIASNDRQLWTPEWKSRITLLMARVINIFEPLALHPSLEVQERAVEFIELLKLTAEAASGHEISTDEAEQDPPLLLTQAIPSLFQGWELNSVALGAQRNVPVPEGLDLDEPIHSNLNALLARADFLPASTEEADDFEAYYHQRPAPTSVSSSEPAINRIADVATEENVSSYQQPTEDTYLDADIIARRKAERQERNRDDPFYIGGLGSGSGSGGASTPIHNILQRENGPDLDIDSIPIMQLDLDKLGTSAPTSSSSQQQHHLQQRPPPRPRQRVVVAADETLAGAAAGATSGLSTPRAYESENNSDSFTRSRAKKLRQGLLHVDSSHIGTFSLEGDNDAPGTGGLDLDKLGTSAPTSSSSQKQHHLQQRPPPRPRQRVVVAADETLAGAAAGATSGLSTPRAYESENNSDSFTRSRAKKLRQGLLHVDSSHIGTFSLEGDDDAARAGGAGAGAQANPYDYERQQREEAEMAQAMKEVERLRLEMQRANERISVAQGVDAEGTVVKRKVKKKSSAAAGDGTAVKKTTKKKKKVEGGETLIEGDAATGAVDGNGEPAVVVAKKKKKKKVPVVITDDAEAQTGERS</sequence>
<gene>
    <name evidence="9" type="ORF">BN1723_006993</name>
</gene>
<keyword evidence="3" id="KW-0813">Transport</keyword>
<keyword evidence="4" id="KW-0677">Repeat</keyword>
<feature type="compositionally biased region" description="Basic residues" evidence="8">
    <location>
        <begin position="399"/>
        <end position="413"/>
    </location>
</feature>
<evidence type="ECO:0000313" key="9">
    <source>
        <dbReference type="EMBL" id="CRK46295.1"/>
    </source>
</evidence>
<dbReference type="EMBL" id="CVQI01035495">
    <property type="protein sequence ID" value="CRK46295.1"/>
    <property type="molecule type" value="Genomic_DNA"/>
</dbReference>
<evidence type="ECO:0000256" key="5">
    <source>
        <dbReference type="ARBA" id="ARBA00022927"/>
    </source>
</evidence>
<feature type="region of interest" description="Disordered" evidence="8">
    <location>
        <begin position="547"/>
        <end position="620"/>
    </location>
</feature>
<feature type="compositionally biased region" description="Basic and acidic residues" evidence="8">
    <location>
        <begin position="227"/>
        <end position="237"/>
    </location>
</feature>
<comment type="subcellular location">
    <subcellularLocation>
        <location evidence="1">Endomembrane system</location>
    </subcellularLocation>
</comment>
<reference evidence="10" key="1">
    <citation type="submission" date="2015-05" db="EMBL/GenBank/DDBJ databases">
        <authorList>
            <person name="Fogelqvist Johan"/>
        </authorList>
    </citation>
    <scope>NUCLEOTIDE SEQUENCE [LARGE SCALE GENOMIC DNA]</scope>
</reference>
<feature type="region of interest" description="Disordered" evidence="8">
    <location>
        <begin position="323"/>
        <end position="349"/>
    </location>
</feature>
<dbReference type="AlphaFoldDB" id="A0A0G4NIL8"/>
<evidence type="ECO:0000256" key="4">
    <source>
        <dbReference type="ARBA" id="ARBA00022737"/>
    </source>
</evidence>
<evidence type="ECO:0000313" key="10">
    <source>
        <dbReference type="Proteomes" id="UP000045706"/>
    </source>
</evidence>
<dbReference type="GO" id="GO:0010008">
    <property type="term" value="C:endosome membrane"/>
    <property type="evidence" value="ECO:0007669"/>
    <property type="project" value="TreeGrafter"/>
</dbReference>
<evidence type="ECO:0000256" key="6">
    <source>
        <dbReference type="ARBA" id="ARBA00023136"/>
    </source>
</evidence>
<evidence type="ECO:0000256" key="2">
    <source>
        <dbReference type="ARBA" id="ARBA00006613"/>
    </source>
</evidence>
<dbReference type="PANTHER" id="PTHR22781">
    <property type="entry name" value="DELTA ADAPTIN-RELATED"/>
    <property type="match status" value="1"/>
</dbReference>
<evidence type="ECO:0000256" key="8">
    <source>
        <dbReference type="SAM" id="MobiDB-lite"/>
    </source>
</evidence>
<feature type="compositionally biased region" description="Polar residues" evidence="8">
    <location>
        <begin position="442"/>
        <end position="451"/>
    </location>
</feature>
<name>A0A0G4NIL8_VERLO</name>
<feature type="region of interest" description="Disordered" evidence="8">
    <location>
        <begin position="427"/>
        <end position="452"/>
    </location>
</feature>
<keyword evidence="5" id="KW-0653">Protein transport</keyword>